<comment type="caution">
    <text evidence="1">The sequence shown here is derived from an EMBL/GenBank/DDBJ whole genome shotgun (WGS) entry which is preliminary data.</text>
</comment>
<sequence length="244" mass="27408">MVFSDTVNQENGLIQDCEFALFGDNGYGQITNNSNRLKAFTGLINRALDRVVNMIWQSDGRWQFDDINFTDLPIGTTSLVSGQQDYALSVSHLKVLRVEVLDASGNWYKLKPMDENDIKNIGMADFLENGGKPLYYDIQGNSIFLYSTPLTGYVTLSNGLKIYYQRAPSYFASTDTTKTPGFTSTFHRLVSRMASYDYASIRTLEVADALGKEVLGLSNDLKDFFATRQSDEGPALRPEPRPWN</sequence>
<gene>
    <name evidence="1" type="ORF">E6Q11_03330</name>
</gene>
<proteinExistence type="predicted"/>
<dbReference type="AlphaFoldDB" id="A0A5C7J6I4"/>
<evidence type="ECO:0000313" key="2">
    <source>
        <dbReference type="Proteomes" id="UP000321026"/>
    </source>
</evidence>
<dbReference type="InterPro" id="IPR056209">
    <property type="entry name" value="SU10_adaptor"/>
</dbReference>
<evidence type="ECO:0000313" key="1">
    <source>
        <dbReference type="EMBL" id="TXG77117.1"/>
    </source>
</evidence>
<name>A0A5C7J6I4_9BACT</name>
<dbReference type="Pfam" id="PF24175">
    <property type="entry name" value="SU10_adaptor"/>
    <property type="match status" value="1"/>
</dbReference>
<protein>
    <submittedName>
        <fullName evidence="1">Uncharacterized protein</fullName>
    </submittedName>
</protein>
<dbReference type="Proteomes" id="UP000321026">
    <property type="component" value="Unassembled WGS sequence"/>
</dbReference>
<accession>A0A5C7J6I4</accession>
<reference evidence="1 2" key="1">
    <citation type="submission" date="2018-09" db="EMBL/GenBank/DDBJ databases">
        <title>Metagenome Assembled Genomes from an Advanced Water Purification Facility.</title>
        <authorList>
            <person name="Stamps B.W."/>
            <person name="Spear J.R."/>
        </authorList>
    </citation>
    <scope>NUCLEOTIDE SEQUENCE [LARGE SCALE GENOMIC DNA]</scope>
    <source>
        <strain evidence="1">Bin_63_2</strain>
    </source>
</reference>
<organism evidence="1 2">
    <name type="scientific">Candidatus Dojkabacteria bacterium</name>
    <dbReference type="NCBI Taxonomy" id="2099670"/>
    <lineage>
        <taxon>Bacteria</taxon>
        <taxon>Candidatus Dojkabacteria</taxon>
    </lineage>
</organism>
<dbReference type="EMBL" id="SSDS01000053">
    <property type="protein sequence ID" value="TXG77117.1"/>
    <property type="molecule type" value="Genomic_DNA"/>
</dbReference>